<dbReference type="AlphaFoldDB" id="A0A0G4H9Q3"/>
<feature type="signal peptide" evidence="2">
    <location>
        <begin position="1"/>
        <end position="24"/>
    </location>
</feature>
<evidence type="ECO:0000256" key="2">
    <source>
        <dbReference type="SAM" id="SignalP"/>
    </source>
</evidence>
<reference evidence="3" key="1">
    <citation type="submission" date="2014-11" db="EMBL/GenBank/DDBJ databases">
        <authorList>
            <person name="Otto D Thomas"/>
            <person name="Naeem Raeece"/>
        </authorList>
    </citation>
    <scope>NUCLEOTIDE SEQUENCE</scope>
</reference>
<evidence type="ECO:0000256" key="1">
    <source>
        <dbReference type="SAM" id="MobiDB-lite"/>
    </source>
</evidence>
<proteinExistence type="predicted"/>
<name>A0A0G4H9Q3_9ALVE</name>
<organism evidence="3">
    <name type="scientific">Chromera velia CCMP2878</name>
    <dbReference type="NCBI Taxonomy" id="1169474"/>
    <lineage>
        <taxon>Eukaryota</taxon>
        <taxon>Sar</taxon>
        <taxon>Alveolata</taxon>
        <taxon>Colpodellida</taxon>
        <taxon>Chromeraceae</taxon>
        <taxon>Chromera</taxon>
    </lineage>
</organism>
<feature type="compositionally biased region" description="Basic and acidic residues" evidence="1">
    <location>
        <begin position="314"/>
        <end position="327"/>
    </location>
</feature>
<feature type="chain" id="PRO_5005191128" evidence="2">
    <location>
        <begin position="25"/>
        <end position="361"/>
    </location>
</feature>
<accession>A0A0G4H9Q3</accession>
<sequence>MQRNSGFVLRHLLLAVLLIVSSESVSLPAELNNPLKRDHIGPLLAHEHKGAVAFAERAKSQEGSAGAGVKSLQGRAAGSLEELLRLHRSADTDSASSNRQTVDHTAQAETQLKEETEQTGSECKETFVRQFAKRVDGDKKCHKVVLLESCDGKTAGSRCDTTTSVSRSEERCIAVKEDPSVCFCRNMHNLKKDNPDLKDTIEKDHTAPLEKVALSKCRPTEHTKCHNTLVPGFAKHSSKNKDKDGTCQRVKLMETCDGNAPGDECDTDETEAKETCISTAERLETCFCRAKSQVKDMDEDANVAPLEVLSESCKPTEEELKKADTGKEGAATSTLRPTGTISFALSASVLSLSSLLLFPTR</sequence>
<dbReference type="EMBL" id="CDMZ01002061">
    <property type="protein sequence ID" value="CEM40550.1"/>
    <property type="molecule type" value="Genomic_DNA"/>
</dbReference>
<dbReference type="VEuPathDB" id="CryptoDB:Cvel_5972"/>
<protein>
    <submittedName>
        <fullName evidence="3">Uncharacterized protein</fullName>
    </submittedName>
</protein>
<evidence type="ECO:0000313" key="3">
    <source>
        <dbReference type="EMBL" id="CEM40550.1"/>
    </source>
</evidence>
<gene>
    <name evidence="3" type="ORF">Cvel_5972</name>
</gene>
<feature type="compositionally biased region" description="Polar residues" evidence="1">
    <location>
        <begin position="92"/>
        <end position="110"/>
    </location>
</feature>
<feature type="region of interest" description="Disordered" evidence="1">
    <location>
        <begin position="89"/>
        <end position="119"/>
    </location>
</feature>
<keyword evidence="2" id="KW-0732">Signal</keyword>
<feature type="region of interest" description="Disordered" evidence="1">
    <location>
        <begin position="314"/>
        <end position="334"/>
    </location>
</feature>
<dbReference type="PhylomeDB" id="A0A0G4H9Q3"/>